<evidence type="ECO:0000256" key="3">
    <source>
        <dbReference type="ARBA" id="ARBA00023163"/>
    </source>
</evidence>
<keyword evidence="1" id="KW-0805">Transcription regulation</keyword>
<gene>
    <name evidence="6" type="ORF">A7J15_05850</name>
</gene>
<dbReference type="SUPFAM" id="SSF53697">
    <property type="entry name" value="SIS domain"/>
    <property type="match status" value="1"/>
</dbReference>
<dbReference type="Pfam" id="PF01380">
    <property type="entry name" value="SIS"/>
    <property type="match status" value="1"/>
</dbReference>
<dbReference type="PANTHER" id="PTHR30514">
    <property type="entry name" value="GLUCOKINASE"/>
    <property type="match status" value="1"/>
</dbReference>
<feature type="domain" description="HTH rpiR-type" evidence="4">
    <location>
        <begin position="7"/>
        <end position="83"/>
    </location>
</feature>
<evidence type="ECO:0000259" key="5">
    <source>
        <dbReference type="PROSITE" id="PS51464"/>
    </source>
</evidence>
<dbReference type="InterPro" id="IPR009057">
    <property type="entry name" value="Homeodomain-like_sf"/>
</dbReference>
<feature type="domain" description="SIS" evidence="5">
    <location>
        <begin position="127"/>
        <end position="266"/>
    </location>
</feature>
<dbReference type="Pfam" id="PF01418">
    <property type="entry name" value="HTH_6"/>
    <property type="match status" value="1"/>
</dbReference>
<dbReference type="InterPro" id="IPR047640">
    <property type="entry name" value="RpiR-like"/>
</dbReference>
<dbReference type="Gene3D" id="3.40.50.10490">
    <property type="entry name" value="Glucose-6-phosphate isomerase like protein, domain 1"/>
    <property type="match status" value="1"/>
</dbReference>
<dbReference type="RefSeq" id="WP_067025869.1">
    <property type="nucleotide sequence ID" value="NZ_CP038256.1"/>
</dbReference>
<dbReference type="PANTHER" id="PTHR30514:SF1">
    <property type="entry name" value="HTH-TYPE TRANSCRIPTIONAL REGULATOR HEXR-RELATED"/>
    <property type="match status" value="1"/>
</dbReference>
<dbReference type="InterPro" id="IPR000281">
    <property type="entry name" value="HTH_RpiR"/>
</dbReference>
<evidence type="ECO:0000256" key="1">
    <source>
        <dbReference type="ARBA" id="ARBA00023015"/>
    </source>
</evidence>
<dbReference type="AlphaFoldDB" id="A0A1B9NCM8"/>
<keyword evidence="7" id="KW-1185">Reference proteome</keyword>
<dbReference type="SUPFAM" id="SSF46689">
    <property type="entry name" value="Homeodomain-like"/>
    <property type="match status" value="1"/>
</dbReference>
<name>A0A1B9NCM8_9MICO</name>
<proteinExistence type="predicted"/>
<comment type="caution">
    <text evidence="6">The sequence shown here is derived from an EMBL/GenBank/DDBJ whole genome shotgun (WGS) entry which is preliminary data.</text>
</comment>
<dbReference type="Gene3D" id="1.10.10.10">
    <property type="entry name" value="Winged helix-like DNA-binding domain superfamily/Winged helix DNA-binding domain"/>
    <property type="match status" value="1"/>
</dbReference>
<dbReference type="STRING" id="904291.A7J15_05850"/>
<evidence type="ECO:0000313" key="6">
    <source>
        <dbReference type="EMBL" id="OCG74357.1"/>
    </source>
</evidence>
<dbReference type="InterPro" id="IPR046348">
    <property type="entry name" value="SIS_dom_sf"/>
</dbReference>
<dbReference type="CDD" id="cd05013">
    <property type="entry name" value="SIS_RpiR"/>
    <property type="match status" value="1"/>
</dbReference>
<dbReference type="GO" id="GO:0003700">
    <property type="term" value="F:DNA-binding transcription factor activity"/>
    <property type="evidence" value="ECO:0007669"/>
    <property type="project" value="InterPro"/>
</dbReference>
<dbReference type="EMBL" id="LXMD01000022">
    <property type="protein sequence ID" value="OCG74357.1"/>
    <property type="molecule type" value="Genomic_DNA"/>
</dbReference>
<dbReference type="InterPro" id="IPR001347">
    <property type="entry name" value="SIS_dom"/>
</dbReference>
<dbReference type="PROSITE" id="PS51071">
    <property type="entry name" value="HTH_RPIR"/>
    <property type="match status" value="1"/>
</dbReference>
<dbReference type="GO" id="GO:1901135">
    <property type="term" value="P:carbohydrate derivative metabolic process"/>
    <property type="evidence" value="ECO:0007669"/>
    <property type="project" value="InterPro"/>
</dbReference>
<protein>
    <recommendedName>
        <fullName evidence="8">MurR/RpiR family transcriptional regulator</fullName>
    </recommendedName>
</protein>
<keyword evidence="2" id="KW-0238">DNA-binding</keyword>
<dbReference type="GO" id="GO:0097367">
    <property type="term" value="F:carbohydrate derivative binding"/>
    <property type="evidence" value="ECO:0007669"/>
    <property type="project" value="InterPro"/>
</dbReference>
<keyword evidence="3" id="KW-0804">Transcription</keyword>
<dbReference type="InterPro" id="IPR036388">
    <property type="entry name" value="WH-like_DNA-bd_sf"/>
</dbReference>
<evidence type="ECO:0000313" key="7">
    <source>
        <dbReference type="Proteomes" id="UP000093355"/>
    </source>
</evidence>
<reference evidence="6 7" key="1">
    <citation type="submission" date="2016-05" db="EMBL/GenBank/DDBJ databases">
        <authorList>
            <person name="Lavstsen T."/>
            <person name="Jespersen J.S."/>
        </authorList>
    </citation>
    <scope>NUCLEOTIDE SEQUENCE [LARGE SCALE GENOMIC DNA]</scope>
    <source>
        <strain evidence="6 7">YLB-01</strain>
    </source>
</reference>
<evidence type="ECO:0000256" key="2">
    <source>
        <dbReference type="ARBA" id="ARBA00023125"/>
    </source>
</evidence>
<accession>A0A1B9NCM8</accession>
<dbReference type="InterPro" id="IPR035472">
    <property type="entry name" value="RpiR-like_SIS"/>
</dbReference>
<dbReference type="Proteomes" id="UP000093355">
    <property type="component" value="Unassembled WGS sequence"/>
</dbReference>
<dbReference type="GO" id="GO:0003677">
    <property type="term" value="F:DNA binding"/>
    <property type="evidence" value="ECO:0007669"/>
    <property type="project" value="UniProtKB-KW"/>
</dbReference>
<evidence type="ECO:0008006" key="8">
    <source>
        <dbReference type="Google" id="ProtNLM"/>
    </source>
</evidence>
<evidence type="ECO:0000259" key="4">
    <source>
        <dbReference type="PROSITE" id="PS51071"/>
    </source>
</evidence>
<dbReference type="PROSITE" id="PS51464">
    <property type="entry name" value="SIS"/>
    <property type="match status" value="1"/>
</dbReference>
<organism evidence="6 7">
    <name type="scientific">Microbacterium sediminis</name>
    <dbReference type="NCBI Taxonomy" id="904291"/>
    <lineage>
        <taxon>Bacteria</taxon>
        <taxon>Bacillati</taxon>
        <taxon>Actinomycetota</taxon>
        <taxon>Actinomycetes</taxon>
        <taxon>Micrococcales</taxon>
        <taxon>Microbacteriaceae</taxon>
        <taxon>Microbacterium</taxon>
    </lineage>
</organism>
<sequence>MSYDHRLPLLEYVDKASERLSRSELKVAELVLADPRFVSQSTMAVVSAACKVSEPTVMRFCTSLGFEGFQQFKFALIESLALGLPSTLSSITPDDSVETITTKVFDHSISSVDRARRFISVDELTRAADLIIAARSMLLVGHGASGIIAADMEQKAAVLGLPCSAPFDPHQQFMLASTAGESTVVMAISNTGETRSVIEIARLAKERGAKVIAMTGSDSTLSSLADVVLAVKTFEDTDLYTPTVSRLAGLVVVDVLTAAVSLRRGTEHLAHIGEMKEGLSRYRRE</sequence>